<gene>
    <name evidence="1" type="ORF">ACE1CA_06195</name>
</gene>
<dbReference type="EMBL" id="JBHFNT010000052">
    <property type="protein sequence ID" value="MFB2834107.1"/>
    <property type="molecule type" value="Genomic_DNA"/>
</dbReference>
<evidence type="ECO:0000313" key="2">
    <source>
        <dbReference type="Proteomes" id="UP001576780"/>
    </source>
</evidence>
<sequence>MLQYRDFEIEYCPGAEFKDETVPPTITMSIETSPDPYEDIWYTEELWLKVGTTEEQGIEAAKKWIDQFWTENL</sequence>
<name>A0ABV4WGU8_9CYAN</name>
<organism evidence="1 2">
    <name type="scientific">Floridaenema evergladense BLCC-F167</name>
    <dbReference type="NCBI Taxonomy" id="3153639"/>
    <lineage>
        <taxon>Bacteria</taxon>
        <taxon>Bacillati</taxon>
        <taxon>Cyanobacteriota</taxon>
        <taxon>Cyanophyceae</taxon>
        <taxon>Oscillatoriophycideae</taxon>
        <taxon>Aerosakkonematales</taxon>
        <taxon>Aerosakkonemataceae</taxon>
        <taxon>Floridanema</taxon>
        <taxon>Floridanema evergladense</taxon>
    </lineage>
</organism>
<reference evidence="1 2" key="1">
    <citation type="submission" date="2024-09" db="EMBL/GenBank/DDBJ databases">
        <title>Floridaenema gen nov. (Aerosakkonemataceae, Aerosakkonematales ord. nov., Cyanobacteria) from benthic tropical and subtropical fresh waters, with the description of four new species.</title>
        <authorList>
            <person name="Moretto J.A."/>
            <person name="Berthold D.E."/>
            <person name="Lefler F.W."/>
            <person name="Huang I.-S."/>
            <person name="Laughinghouse H. IV."/>
        </authorList>
    </citation>
    <scope>NUCLEOTIDE SEQUENCE [LARGE SCALE GENOMIC DNA]</scope>
    <source>
        <strain evidence="1 2">BLCC-F167</strain>
    </source>
</reference>
<dbReference type="Proteomes" id="UP001576780">
    <property type="component" value="Unassembled WGS sequence"/>
</dbReference>
<dbReference type="RefSeq" id="WP_413276553.1">
    <property type="nucleotide sequence ID" value="NZ_JBHFNT010000052.1"/>
</dbReference>
<accession>A0ABV4WGU8</accession>
<protein>
    <submittedName>
        <fullName evidence="1">Uncharacterized protein</fullName>
    </submittedName>
</protein>
<proteinExistence type="predicted"/>
<keyword evidence="2" id="KW-1185">Reference proteome</keyword>
<comment type="caution">
    <text evidence="1">The sequence shown here is derived from an EMBL/GenBank/DDBJ whole genome shotgun (WGS) entry which is preliminary data.</text>
</comment>
<evidence type="ECO:0000313" key="1">
    <source>
        <dbReference type="EMBL" id="MFB2834107.1"/>
    </source>
</evidence>